<evidence type="ECO:0000256" key="6">
    <source>
        <dbReference type="SAM" id="Phobius"/>
    </source>
</evidence>
<organism evidence="8">
    <name type="scientific">Chromera velia CCMP2878</name>
    <dbReference type="NCBI Taxonomy" id="1169474"/>
    <lineage>
        <taxon>Eukaryota</taxon>
        <taxon>Sar</taxon>
        <taxon>Alveolata</taxon>
        <taxon>Colpodellida</taxon>
        <taxon>Chromeraceae</taxon>
        <taxon>Chromera</taxon>
    </lineage>
</organism>
<dbReference type="PANTHER" id="PTHR12308">
    <property type="entry name" value="ANOCTAMIN"/>
    <property type="match status" value="1"/>
</dbReference>
<dbReference type="Pfam" id="PF04547">
    <property type="entry name" value="Anoctamin"/>
    <property type="match status" value="1"/>
</dbReference>
<dbReference type="GO" id="GO:0005254">
    <property type="term" value="F:chloride channel activity"/>
    <property type="evidence" value="ECO:0007669"/>
    <property type="project" value="TreeGrafter"/>
</dbReference>
<dbReference type="AlphaFoldDB" id="A0A0G4FP98"/>
<dbReference type="PANTHER" id="PTHR12308:SF73">
    <property type="entry name" value="ANOCTAMIN"/>
    <property type="match status" value="1"/>
</dbReference>
<evidence type="ECO:0000259" key="7">
    <source>
        <dbReference type="Pfam" id="PF04547"/>
    </source>
</evidence>
<feature type="compositionally biased region" description="Low complexity" evidence="5">
    <location>
        <begin position="791"/>
        <end position="804"/>
    </location>
</feature>
<dbReference type="VEuPathDB" id="CryptoDB:Cvel_18056"/>
<feature type="region of interest" description="Disordered" evidence="5">
    <location>
        <begin position="759"/>
        <end position="846"/>
    </location>
</feature>
<dbReference type="InterPro" id="IPR049452">
    <property type="entry name" value="Anoctamin_TM"/>
</dbReference>
<feature type="transmembrane region" description="Helical" evidence="6">
    <location>
        <begin position="536"/>
        <end position="556"/>
    </location>
</feature>
<keyword evidence="2 6" id="KW-0812">Transmembrane</keyword>
<evidence type="ECO:0000256" key="3">
    <source>
        <dbReference type="ARBA" id="ARBA00022989"/>
    </source>
</evidence>
<sequence>MKINSSRIHQEENEPFDFALVFQHPFLPDDPKKRSKKHNPKVEASKIKKWAKRAFPFVPFPLNGDGSIVERQPSQAEGRPADGQQETGGGYAIGPHGTVELDCGSVSPWYGRDWTEWIEEHRGGAPLDEVIETMRQVTVSALLRLGFEVRVVDAHDLEETFVKVRMPDKLCASAAERFSYRCQMAPSVCRDAFPFCSRASYFPPFFPFDRAAEKGKFWWCRQPSADANANEEREGNPSGEGGKQTGGESDDGRGERDAATVGGKMLWQRHDTEGHPIPLHFGEEQLDAQHFRGAYGSQLYSRASSIGGVGGGTTRWGGGGESLAATGRVGARELSPTSPPFDELVRYQEHPRHSLTGGSVSMREGRVSRVDLEENSAVDGRETLLLSVPAAVGLIATVLQAIDYLRDGQQGWLGWVKENADRLRPFFEKHGLPTYVLEDPTTIMSLANAVQIKIFDLIWSAVAPVLTAFENHKLESQYRESLVVKVFLFKFINSFNSLFYIALLKDIVEQEDSGCEGPAEGAGGSRSCLSYLTTQLASIFVVNLAFNAFEIGAPLLSYALKVRRERTAEGGLAVLSRVEKQYKMEKYDSTTDDFMELVIQFGLVAFFSIALPVIPFLAWLMNLLEIRIDAFKLLYCYQRPFPSRSREEGIGAWQNIIRTMAAISCIVNIGLPLFNLRLFSNMSDASRLITFLVAENAVLMARGAVALASSSDMDEIERVRGRHSAVVQLALFGPSKEKDGPARQPSLPGAAAGLSAFRRGGSSLKQGGEDQDGNDNPSPSRGEGGDGRRGQQGPQTGGFVVVEGTFGGSRLVTEGPRQPVEEGQTTEGLGVPFGELPAPRLVTRLD</sequence>
<evidence type="ECO:0000256" key="2">
    <source>
        <dbReference type="ARBA" id="ARBA00022692"/>
    </source>
</evidence>
<keyword evidence="4 6" id="KW-0472">Membrane</keyword>
<reference evidence="8" key="1">
    <citation type="submission" date="2014-11" db="EMBL/GenBank/DDBJ databases">
        <authorList>
            <person name="Otto D Thomas"/>
            <person name="Naeem Raeece"/>
        </authorList>
    </citation>
    <scope>NUCLEOTIDE SEQUENCE</scope>
</reference>
<dbReference type="EMBL" id="CDMZ01000524">
    <property type="protein sequence ID" value="CEM16131.1"/>
    <property type="molecule type" value="Genomic_DNA"/>
</dbReference>
<feature type="domain" description="Anoctamin transmembrane" evidence="7">
    <location>
        <begin position="442"/>
        <end position="716"/>
    </location>
</feature>
<feature type="region of interest" description="Disordered" evidence="5">
    <location>
        <begin position="735"/>
        <end position="754"/>
    </location>
</feature>
<name>A0A0G4FP98_9ALVE</name>
<proteinExistence type="predicted"/>
<evidence type="ECO:0000313" key="8">
    <source>
        <dbReference type="EMBL" id="CEM16131.1"/>
    </source>
</evidence>
<evidence type="ECO:0000256" key="1">
    <source>
        <dbReference type="ARBA" id="ARBA00004141"/>
    </source>
</evidence>
<keyword evidence="3 6" id="KW-1133">Transmembrane helix</keyword>
<feature type="region of interest" description="Disordered" evidence="5">
    <location>
        <begin position="226"/>
        <end position="258"/>
    </location>
</feature>
<protein>
    <recommendedName>
        <fullName evidence="7">Anoctamin transmembrane domain-containing protein</fullName>
    </recommendedName>
</protein>
<evidence type="ECO:0000256" key="5">
    <source>
        <dbReference type="SAM" id="MobiDB-lite"/>
    </source>
</evidence>
<comment type="subcellular location">
    <subcellularLocation>
        <location evidence="1">Membrane</location>
        <topology evidence="1">Multi-pass membrane protein</topology>
    </subcellularLocation>
</comment>
<accession>A0A0G4FP98</accession>
<dbReference type="GO" id="GO:0016020">
    <property type="term" value="C:membrane"/>
    <property type="evidence" value="ECO:0007669"/>
    <property type="project" value="UniProtKB-SubCell"/>
</dbReference>
<gene>
    <name evidence="8" type="ORF">Cvel_18056</name>
</gene>
<dbReference type="InterPro" id="IPR007632">
    <property type="entry name" value="Anoctamin"/>
</dbReference>
<evidence type="ECO:0000256" key="4">
    <source>
        <dbReference type="ARBA" id="ARBA00023136"/>
    </source>
</evidence>
<feature type="transmembrane region" description="Helical" evidence="6">
    <location>
        <begin position="597"/>
        <end position="621"/>
    </location>
</feature>
<feature type="region of interest" description="Disordered" evidence="5">
    <location>
        <begin position="66"/>
        <end position="94"/>
    </location>
</feature>